<organism evidence="3 4">
    <name type="scientific">Acidiphilium iwatense</name>
    <dbReference type="NCBI Taxonomy" id="768198"/>
    <lineage>
        <taxon>Bacteria</taxon>
        <taxon>Pseudomonadati</taxon>
        <taxon>Pseudomonadota</taxon>
        <taxon>Alphaproteobacteria</taxon>
        <taxon>Acetobacterales</taxon>
        <taxon>Acidocellaceae</taxon>
        <taxon>Acidiphilium</taxon>
    </lineage>
</organism>
<dbReference type="Proteomes" id="UP001521209">
    <property type="component" value="Unassembled WGS sequence"/>
</dbReference>
<feature type="signal peptide" evidence="2">
    <location>
        <begin position="1"/>
        <end position="34"/>
    </location>
</feature>
<proteinExistence type="predicted"/>
<evidence type="ECO:0000313" key="3">
    <source>
        <dbReference type="EMBL" id="MCF3948609.1"/>
    </source>
</evidence>
<sequence length="80" mass="7883">MTNLTSSNRITKTSLALGSAVAIAGLVAALPAQAATSSNPCNGTKMGSKSSSKTGHTKTDHAAISNKMTKSSNSAACSGK</sequence>
<feature type="chain" id="PRO_5045644892" evidence="2">
    <location>
        <begin position="35"/>
        <end position="80"/>
    </location>
</feature>
<reference evidence="3 4" key="1">
    <citation type="submission" date="2022-01" db="EMBL/GenBank/DDBJ databases">
        <authorList>
            <person name="Won M."/>
            <person name="Kim S.-J."/>
            <person name="Kwon S.-W."/>
        </authorList>
    </citation>
    <scope>NUCLEOTIDE SEQUENCE [LARGE SCALE GENOMIC DNA]</scope>
    <source>
        <strain evidence="3 4">KCTC 23505</strain>
    </source>
</reference>
<evidence type="ECO:0000256" key="2">
    <source>
        <dbReference type="SAM" id="SignalP"/>
    </source>
</evidence>
<protein>
    <submittedName>
        <fullName evidence="3">Uncharacterized protein</fullName>
    </submittedName>
</protein>
<gene>
    <name evidence="3" type="ORF">L2A60_18255</name>
</gene>
<feature type="region of interest" description="Disordered" evidence="1">
    <location>
        <begin position="35"/>
        <end position="80"/>
    </location>
</feature>
<accession>A0ABS9E0Z7</accession>
<dbReference type="EMBL" id="JAKGBZ010000063">
    <property type="protein sequence ID" value="MCF3948609.1"/>
    <property type="molecule type" value="Genomic_DNA"/>
</dbReference>
<dbReference type="RefSeq" id="WP_235705917.1">
    <property type="nucleotide sequence ID" value="NZ_JAKGBZ010000063.1"/>
</dbReference>
<keyword evidence="4" id="KW-1185">Reference proteome</keyword>
<feature type="compositionally biased region" description="Polar residues" evidence="1">
    <location>
        <begin position="66"/>
        <end position="80"/>
    </location>
</feature>
<comment type="caution">
    <text evidence="3">The sequence shown here is derived from an EMBL/GenBank/DDBJ whole genome shotgun (WGS) entry which is preliminary data.</text>
</comment>
<name>A0ABS9E0Z7_9PROT</name>
<evidence type="ECO:0000256" key="1">
    <source>
        <dbReference type="SAM" id="MobiDB-lite"/>
    </source>
</evidence>
<evidence type="ECO:0000313" key="4">
    <source>
        <dbReference type="Proteomes" id="UP001521209"/>
    </source>
</evidence>
<keyword evidence="2" id="KW-0732">Signal</keyword>
<feature type="compositionally biased region" description="Low complexity" evidence="1">
    <location>
        <begin position="35"/>
        <end position="54"/>
    </location>
</feature>